<comment type="similarity">
    <text evidence="1 4">Belongs to the 5-formyltetrahydrofolate cyclo-ligase family.</text>
</comment>
<dbReference type="Gene3D" id="3.40.50.10420">
    <property type="entry name" value="NagB/RpiA/CoA transferase-like"/>
    <property type="match status" value="1"/>
</dbReference>
<dbReference type="Pfam" id="PF01812">
    <property type="entry name" value="5-FTHF_cyc-lig"/>
    <property type="match status" value="1"/>
</dbReference>
<keyword evidence="5" id="KW-0436">Ligase</keyword>
<gene>
    <name evidence="5" type="ORF">I0C86_20355</name>
</gene>
<dbReference type="PIRSF" id="PIRSF006806">
    <property type="entry name" value="FTHF_cligase"/>
    <property type="match status" value="1"/>
</dbReference>
<name>A0ABS0GYP1_9ACTN</name>
<dbReference type="RefSeq" id="WP_196202854.1">
    <property type="nucleotide sequence ID" value="NZ_JADPUN010000189.1"/>
</dbReference>
<dbReference type="PANTHER" id="PTHR23407:SF1">
    <property type="entry name" value="5-FORMYLTETRAHYDROFOLATE CYCLO-LIGASE"/>
    <property type="match status" value="1"/>
</dbReference>
<organism evidence="5 6">
    <name type="scientific">Plantactinospora alkalitolerans</name>
    <dbReference type="NCBI Taxonomy" id="2789879"/>
    <lineage>
        <taxon>Bacteria</taxon>
        <taxon>Bacillati</taxon>
        <taxon>Actinomycetota</taxon>
        <taxon>Actinomycetes</taxon>
        <taxon>Micromonosporales</taxon>
        <taxon>Micromonosporaceae</taxon>
        <taxon>Plantactinospora</taxon>
    </lineage>
</organism>
<sequence>MPDFSDEGTGPAKAALRVRMLARRRALSPQVRRVAAGRIQAELIALVRRVRPARITGYVPVGSEPGGPDLPDALAGALGPGGQFLLPVLCPDLDLDWAPYGGPASLVAAGRGLREPAAERLGPAAVGTAELIVVPAVAVDHTGLRLGRGGGSYDRALARTDENALTVALLYDGEVIDSVPRGLHDRPVRSVITPSGGFQLLISG</sequence>
<evidence type="ECO:0000313" key="5">
    <source>
        <dbReference type="EMBL" id="MBF9131295.1"/>
    </source>
</evidence>
<dbReference type="InterPro" id="IPR002698">
    <property type="entry name" value="FTHF_cligase"/>
</dbReference>
<evidence type="ECO:0000256" key="3">
    <source>
        <dbReference type="ARBA" id="ARBA00022840"/>
    </source>
</evidence>
<dbReference type="EC" id="6.3.3.2" evidence="4"/>
<dbReference type="SUPFAM" id="SSF100950">
    <property type="entry name" value="NagB/RpiA/CoA transferase-like"/>
    <property type="match status" value="1"/>
</dbReference>
<dbReference type="GO" id="GO:0030272">
    <property type="term" value="F:5-formyltetrahydrofolate cyclo-ligase activity"/>
    <property type="evidence" value="ECO:0007669"/>
    <property type="project" value="UniProtKB-EC"/>
</dbReference>
<dbReference type="EMBL" id="JADPUN010000189">
    <property type="protein sequence ID" value="MBF9131295.1"/>
    <property type="molecule type" value="Genomic_DNA"/>
</dbReference>
<dbReference type="NCBIfam" id="TIGR02727">
    <property type="entry name" value="MTHFS_bact"/>
    <property type="match status" value="1"/>
</dbReference>
<keyword evidence="6" id="KW-1185">Reference proteome</keyword>
<evidence type="ECO:0000256" key="1">
    <source>
        <dbReference type="ARBA" id="ARBA00010638"/>
    </source>
</evidence>
<keyword evidence="4" id="KW-0460">Magnesium</keyword>
<comment type="catalytic activity">
    <reaction evidence="4">
        <text>(6S)-5-formyl-5,6,7,8-tetrahydrofolate + ATP = (6R)-5,10-methenyltetrahydrofolate + ADP + phosphate</text>
        <dbReference type="Rhea" id="RHEA:10488"/>
        <dbReference type="ChEBI" id="CHEBI:30616"/>
        <dbReference type="ChEBI" id="CHEBI:43474"/>
        <dbReference type="ChEBI" id="CHEBI:57455"/>
        <dbReference type="ChEBI" id="CHEBI:57457"/>
        <dbReference type="ChEBI" id="CHEBI:456216"/>
        <dbReference type="EC" id="6.3.3.2"/>
    </reaction>
</comment>
<keyword evidence="4" id="KW-0479">Metal-binding</keyword>
<accession>A0ABS0GYP1</accession>
<proteinExistence type="inferred from homology"/>
<protein>
    <recommendedName>
        <fullName evidence="4">5-formyltetrahydrofolate cyclo-ligase</fullName>
        <ecNumber evidence="4">6.3.3.2</ecNumber>
    </recommendedName>
</protein>
<evidence type="ECO:0000256" key="4">
    <source>
        <dbReference type="RuleBase" id="RU361279"/>
    </source>
</evidence>
<dbReference type="PANTHER" id="PTHR23407">
    <property type="entry name" value="ATPASE INHIBITOR/5-FORMYLTETRAHYDROFOLATE CYCLO-LIGASE"/>
    <property type="match status" value="1"/>
</dbReference>
<dbReference type="InterPro" id="IPR024185">
    <property type="entry name" value="FTHF_cligase-like_sf"/>
</dbReference>
<reference evidence="5 6" key="1">
    <citation type="submission" date="2020-11" db="EMBL/GenBank/DDBJ databases">
        <title>A novel isolate from a Black sea contaminated sediment with potential to produce alkanes: Plantactinospora alkalitolerans sp. nov.</title>
        <authorList>
            <person name="Carro L."/>
            <person name="Veyisoglu A."/>
            <person name="Guven K."/>
            <person name="Schumann P."/>
            <person name="Klenk H.-P."/>
            <person name="Sahin N."/>
        </authorList>
    </citation>
    <scope>NUCLEOTIDE SEQUENCE [LARGE SCALE GENOMIC DNA]</scope>
    <source>
        <strain evidence="5 6">S1510</strain>
    </source>
</reference>
<keyword evidence="3 4" id="KW-0067">ATP-binding</keyword>
<dbReference type="Proteomes" id="UP000638560">
    <property type="component" value="Unassembled WGS sequence"/>
</dbReference>
<evidence type="ECO:0000313" key="6">
    <source>
        <dbReference type="Proteomes" id="UP000638560"/>
    </source>
</evidence>
<dbReference type="InterPro" id="IPR037171">
    <property type="entry name" value="NagB/RpiA_transferase-like"/>
</dbReference>
<comment type="cofactor">
    <cofactor evidence="4">
        <name>Mg(2+)</name>
        <dbReference type="ChEBI" id="CHEBI:18420"/>
    </cofactor>
</comment>
<comment type="caution">
    <text evidence="5">The sequence shown here is derived from an EMBL/GenBank/DDBJ whole genome shotgun (WGS) entry which is preliminary data.</text>
</comment>
<keyword evidence="2 4" id="KW-0547">Nucleotide-binding</keyword>
<evidence type="ECO:0000256" key="2">
    <source>
        <dbReference type="ARBA" id="ARBA00022741"/>
    </source>
</evidence>